<dbReference type="Proteomes" id="UP000774750">
    <property type="component" value="Unassembled WGS sequence"/>
</dbReference>
<dbReference type="CDD" id="cd01992">
    <property type="entry name" value="TilS_N"/>
    <property type="match status" value="1"/>
</dbReference>
<evidence type="ECO:0000259" key="9">
    <source>
        <dbReference type="SMART" id="SM00977"/>
    </source>
</evidence>
<dbReference type="Pfam" id="PF11734">
    <property type="entry name" value="TilS_C"/>
    <property type="match status" value="1"/>
</dbReference>
<dbReference type="InterPro" id="IPR012796">
    <property type="entry name" value="Lysidine-tRNA-synth_C"/>
</dbReference>
<keyword evidence="3 8" id="KW-0436">Ligase</keyword>
<dbReference type="NCBIfam" id="TIGR02432">
    <property type="entry name" value="lysidine_TilS_N"/>
    <property type="match status" value="1"/>
</dbReference>
<dbReference type="InterPro" id="IPR014729">
    <property type="entry name" value="Rossmann-like_a/b/a_fold"/>
</dbReference>
<dbReference type="InterPro" id="IPR012094">
    <property type="entry name" value="tRNA_Ile_lys_synt"/>
</dbReference>
<dbReference type="EMBL" id="JACJKY010000008">
    <property type="protein sequence ID" value="MBM6920769.1"/>
    <property type="molecule type" value="Genomic_DNA"/>
</dbReference>
<dbReference type="SUPFAM" id="SSF56037">
    <property type="entry name" value="PheT/TilS domain"/>
    <property type="match status" value="1"/>
</dbReference>
<dbReference type="Gene3D" id="3.40.50.620">
    <property type="entry name" value="HUPs"/>
    <property type="match status" value="1"/>
</dbReference>
<protein>
    <recommendedName>
        <fullName evidence="8">tRNA(Ile)-lysidine synthase</fullName>
        <ecNumber evidence="8">6.3.4.19</ecNumber>
    </recommendedName>
    <alternativeName>
        <fullName evidence="8">tRNA(Ile)-2-lysyl-cytidine synthase</fullName>
    </alternativeName>
    <alternativeName>
        <fullName evidence="8">tRNA(Ile)-lysidine synthetase</fullName>
    </alternativeName>
</protein>
<reference evidence="10" key="2">
    <citation type="journal article" date="2021" name="Sci. Rep.">
        <title>The distribution of antibiotic resistance genes in chicken gut microbiota commensals.</title>
        <authorList>
            <person name="Juricova H."/>
            <person name="Matiasovicova J."/>
            <person name="Kubasova T."/>
            <person name="Cejkova D."/>
            <person name="Rychlik I."/>
        </authorList>
    </citation>
    <scope>NUCLEOTIDE SEQUENCE</scope>
    <source>
        <strain evidence="10">An559</strain>
    </source>
</reference>
<evidence type="ECO:0000313" key="10">
    <source>
        <dbReference type="EMBL" id="MBM6920769.1"/>
    </source>
</evidence>
<comment type="domain">
    <text evidence="8">The N-terminal region contains the highly conserved SGGXDS motif, predicted to be a P-loop motif involved in ATP binding.</text>
</comment>
<dbReference type="AlphaFoldDB" id="A0A939BD35"/>
<dbReference type="GO" id="GO:0032267">
    <property type="term" value="F:tRNA(Ile)-lysidine synthase activity"/>
    <property type="evidence" value="ECO:0007669"/>
    <property type="project" value="UniProtKB-EC"/>
</dbReference>
<keyword evidence="2 8" id="KW-0963">Cytoplasm</keyword>
<feature type="binding site" evidence="8">
    <location>
        <begin position="25"/>
        <end position="30"/>
    </location>
    <ligand>
        <name>ATP</name>
        <dbReference type="ChEBI" id="CHEBI:30616"/>
    </ligand>
</feature>
<evidence type="ECO:0000256" key="6">
    <source>
        <dbReference type="ARBA" id="ARBA00022840"/>
    </source>
</evidence>
<name>A0A939BD35_9FIRM</name>
<evidence type="ECO:0000256" key="3">
    <source>
        <dbReference type="ARBA" id="ARBA00022598"/>
    </source>
</evidence>
<keyword evidence="6 8" id="KW-0067">ATP-binding</keyword>
<dbReference type="NCBIfam" id="TIGR02433">
    <property type="entry name" value="lysidine_TilS_C"/>
    <property type="match status" value="1"/>
</dbReference>
<proteinExistence type="inferred from homology"/>
<evidence type="ECO:0000256" key="4">
    <source>
        <dbReference type="ARBA" id="ARBA00022694"/>
    </source>
</evidence>
<gene>
    <name evidence="8 10" type="primary">tilS</name>
    <name evidence="10" type="ORF">H6A12_06350</name>
</gene>
<dbReference type="GO" id="GO:0005524">
    <property type="term" value="F:ATP binding"/>
    <property type="evidence" value="ECO:0007669"/>
    <property type="project" value="UniProtKB-UniRule"/>
</dbReference>
<comment type="catalytic activity">
    <reaction evidence="7 8">
        <text>cytidine(34) in tRNA(Ile2) + L-lysine + ATP = lysidine(34) in tRNA(Ile2) + AMP + diphosphate + H(+)</text>
        <dbReference type="Rhea" id="RHEA:43744"/>
        <dbReference type="Rhea" id="RHEA-COMP:10625"/>
        <dbReference type="Rhea" id="RHEA-COMP:10670"/>
        <dbReference type="ChEBI" id="CHEBI:15378"/>
        <dbReference type="ChEBI" id="CHEBI:30616"/>
        <dbReference type="ChEBI" id="CHEBI:32551"/>
        <dbReference type="ChEBI" id="CHEBI:33019"/>
        <dbReference type="ChEBI" id="CHEBI:82748"/>
        <dbReference type="ChEBI" id="CHEBI:83665"/>
        <dbReference type="ChEBI" id="CHEBI:456215"/>
        <dbReference type="EC" id="6.3.4.19"/>
    </reaction>
</comment>
<evidence type="ECO:0000256" key="7">
    <source>
        <dbReference type="ARBA" id="ARBA00048539"/>
    </source>
</evidence>
<keyword evidence="4 8" id="KW-0819">tRNA processing</keyword>
<organism evidence="10 11">
    <name type="scientific">Merdimmobilis hominis</name>
    <dbReference type="NCBI Taxonomy" id="2897707"/>
    <lineage>
        <taxon>Bacteria</taxon>
        <taxon>Bacillati</taxon>
        <taxon>Bacillota</taxon>
        <taxon>Clostridia</taxon>
        <taxon>Eubacteriales</taxon>
        <taxon>Oscillospiraceae</taxon>
        <taxon>Merdimmobilis</taxon>
    </lineage>
</organism>
<comment type="similarity">
    <text evidence="8">Belongs to the tRNA(Ile)-lysidine synthase family.</text>
</comment>
<feature type="domain" description="Lysidine-tRNA(Ile) synthetase C-terminal" evidence="9">
    <location>
        <begin position="368"/>
        <end position="440"/>
    </location>
</feature>
<evidence type="ECO:0000256" key="1">
    <source>
        <dbReference type="ARBA" id="ARBA00004496"/>
    </source>
</evidence>
<dbReference type="Pfam" id="PF01171">
    <property type="entry name" value="ATP_bind_3"/>
    <property type="match status" value="1"/>
</dbReference>
<reference evidence="10" key="1">
    <citation type="submission" date="2020-08" db="EMBL/GenBank/DDBJ databases">
        <authorList>
            <person name="Cejkova D."/>
            <person name="Kubasova T."/>
            <person name="Jahodarova E."/>
            <person name="Rychlik I."/>
        </authorList>
    </citation>
    <scope>NUCLEOTIDE SEQUENCE</scope>
    <source>
        <strain evidence="10">An559</strain>
    </source>
</reference>
<evidence type="ECO:0000256" key="5">
    <source>
        <dbReference type="ARBA" id="ARBA00022741"/>
    </source>
</evidence>
<comment type="subcellular location">
    <subcellularLocation>
        <location evidence="1 8">Cytoplasm</location>
    </subcellularLocation>
</comment>
<dbReference type="GO" id="GO:0005737">
    <property type="term" value="C:cytoplasm"/>
    <property type="evidence" value="ECO:0007669"/>
    <property type="project" value="UniProtKB-SubCell"/>
</dbReference>
<sequence length="447" mass="49423">MNHPCEQAVRQSGAKPCDGVVVGVSGGADSSALLHALVRCGYRVTVCHVNHCLRGEESDADARFVKERCKAYDVPYFERCADVFKLAKKQKCTVEEAGRLVRYLFFEEIRQKTGAKFIMTAHTKNDQVETVLYRMARGTGLHGLCGIPKKRGVILRPFLSVTREEIEAYCRDEQIEYRTDSTNEMTVYARNRVRHTVIPALCAVHPGAVQAIARMTQSLSIDDDYFSFQTAKRLAAMRMANGKYDCRSLAHEHPAIVRRTALAILNETGAGESEILCERLCALFSMASGSLTAQNGVCFFIRRGVLTAGECTPASPYAVRMSPGMTANTPYGAVRCEKMTRADADVYQKVYKNLLYLALDYDTIKGQITLRSRIDGDRFCSAKTGVTRKIKKLFSESGFTPFEKSAVPIVCDETGVIGVVGFGAKKGMEVSGDTTNVLLFIIDKTEE</sequence>
<keyword evidence="5 8" id="KW-0547">Nucleotide-binding</keyword>
<dbReference type="SUPFAM" id="SSF52402">
    <property type="entry name" value="Adenine nucleotide alpha hydrolases-like"/>
    <property type="match status" value="1"/>
</dbReference>
<dbReference type="HAMAP" id="MF_01161">
    <property type="entry name" value="tRNA_Ile_lys_synt"/>
    <property type="match status" value="1"/>
</dbReference>
<dbReference type="EC" id="6.3.4.19" evidence="8"/>
<dbReference type="InterPro" id="IPR012795">
    <property type="entry name" value="tRNA_Ile_lys_synt_N"/>
</dbReference>
<comment type="caution">
    <text evidence="10">The sequence shown here is derived from an EMBL/GenBank/DDBJ whole genome shotgun (WGS) entry which is preliminary data.</text>
</comment>
<dbReference type="PANTHER" id="PTHR43033:SF1">
    <property type="entry name" value="TRNA(ILE)-LYSIDINE SYNTHASE-RELATED"/>
    <property type="match status" value="1"/>
</dbReference>
<evidence type="ECO:0000256" key="2">
    <source>
        <dbReference type="ARBA" id="ARBA00022490"/>
    </source>
</evidence>
<dbReference type="PANTHER" id="PTHR43033">
    <property type="entry name" value="TRNA(ILE)-LYSIDINE SYNTHASE-RELATED"/>
    <property type="match status" value="1"/>
</dbReference>
<dbReference type="GO" id="GO:0006400">
    <property type="term" value="P:tRNA modification"/>
    <property type="evidence" value="ECO:0007669"/>
    <property type="project" value="UniProtKB-UniRule"/>
</dbReference>
<evidence type="ECO:0000313" key="11">
    <source>
        <dbReference type="Proteomes" id="UP000774750"/>
    </source>
</evidence>
<keyword evidence="11" id="KW-1185">Reference proteome</keyword>
<dbReference type="InterPro" id="IPR011063">
    <property type="entry name" value="TilS/TtcA_N"/>
</dbReference>
<dbReference type="RefSeq" id="WP_204446016.1">
    <property type="nucleotide sequence ID" value="NZ_JACJKY010000008.1"/>
</dbReference>
<comment type="function">
    <text evidence="8">Ligates lysine onto the cytidine present at position 34 of the AUA codon-specific tRNA(Ile) that contains the anticodon CAU, in an ATP-dependent manner. Cytidine is converted to lysidine, thus changing the amino acid specificity of the tRNA from methionine to isoleucine.</text>
</comment>
<accession>A0A939BD35</accession>
<dbReference type="SMART" id="SM00977">
    <property type="entry name" value="TilS_C"/>
    <property type="match status" value="1"/>
</dbReference>
<evidence type="ECO:0000256" key="8">
    <source>
        <dbReference type="HAMAP-Rule" id="MF_01161"/>
    </source>
</evidence>